<name>G9YUM3_FLAPL</name>
<organism evidence="2 3">
    <name type="scientific">Flavonifractor plautii ATCC 29863</name>
    <dbReference type="NCBI Taxonomy" id="411475"/>
    <lineage>
        <taxon>Bacteria</taxon>
        <taxon>Bacillati</taxon>
        <taxon>Bacillota</taxon>
        <taxon>Clostridia</taxon>
        <taxon>Eubacteriales</taxon>
        <taxon>Oscillospiraceae</taxon>
        <taxon>Flavonifractor</taxon>
    </lineage>
</organism>
<comment type="caution">
    <text evidence="2">The sequence shown here is derived from an EMBL/GenBank/DDBJ whole genome shotgun (WGS) entry which is preliminary data.</text>
</comment>
<sequence>MPMGIQYWKQDGIPVAELTGPEKRIVDAPSALELAMTARHEAGASALLVDKAAVAEDFFILSTGLAGEILEKFIQYRIKMAVYGDFSCYTSKPLRDFIYESNHGSDFFFVPEREEALRLLLRTAGRE</sequence>
<evidence type="ECO:0000313" key="2">
    <source>
        <dbReference type="EMBL" id="EHM42017.1"/>
    </source>
</evidence>
<dbReference type="EMBL" id="AGCK01000260">
    <property type="protein sequence ID" value="EHM42017.1"/>
    <property type="molecule type" value="Genomic_DNA"/>
</dbReference>
<evidence type="ECO:0000259" key="1">
    <source>
        <dbReference type="Pfam" id="PF13788"/>
    </source>
</evidence>
<proteinExistence type="predicted"/>
<protein>
    <recommendedName>
        <fullName evidence="1">DUF4180 domain-containing protein</fullName>
    </recommendedName>
</protein>
<dbReference type="PATRIC" id="fig|411475.3.peg.2796"/>
<dbReference type="AlphaFoldDB" id="G9YUM3"/>
<reference evidence="2 3" key="1">
    <citation type="submission" date="2011-08" db="EMBL/GenBank/DDBJ databases">
        <authorList>
            <person name="Weinstock G."/>
            <person name="Sodergren E."/>
            <person name="Clifton S."/>
            <person name="Fulton L."/>
            <person name="Fulton B."/>
            <person name="Courtney L."/>
            <person name="Fronick C."/>
            <person name="Harrison M."/>
            <person name="Strong C."/>
            <person name="Farmer C."/>
            <person name="Delahaunty K."/>
            <person name="Markovic C."/>
            <person name="Hall O."/>
            <person name="Minx P."/>
            <person name="Tomlinson C."/>
            <person name="Mitreva M."/>
            <person name="Hou S."/>
            <person name="Chen J."/>
            <person name="Wollam A."/>
            <person name="Pepin K.H."/>
            <person name="Johnson M."/>
            <person name="Bhonagiri V."/>
            <person name="Zhang X."/>
            <person name="Suruliraj S."/>
            <person name="Warren W."/>
            <person name="Chinwalla A."/>
            <person name="Mardis E.R."/>
            <person name="Wilson R.K."/>
        </authorList>
    </citation>
    <scope>NUCLEOTIDE SEQUENCE [LARGE SCALE GENOMIC DNA]</scope>
    <source>
        <strain evidence="2 3">ATCC 29863</strain>
    </source>
</reference>
<feature type="domain" description="DUF4180" evidence="1">
    <location>
        <begin position="11"/>
        <end position="118"/>
    </location>
</feature>
<dbReference type="InterPro" id="IPR025438">
    <property type="entry name" value="DUF4180"/>
</dbReference>
<dbReference type="Proteomes" id="UP000004459">
    <property type="component" value="Unassembled WGS sequence"/>
</dbReference>
<evidence type="ECO:0000313" key="3">
    <source>
        <dbReference type="Proteomes" id="UP000004459"/>
    </source>
</evidence>
<dbReference type="Pfam" id="PF13788">
    <property type="entry name" value="DUF4180"/>
    <property type="match status" value="1"/>
</dbReference>
<dbReference type="HOGENOM" id="CLU_151995_1_0_9"/>
<gene>
    <name evidence="2" type="ORF">HMPREF0372_03237</name>
</gene>
<dbReference type="STRING" id="292800.A4U99_03530"/>
<accession>G9YUM3</accession>